<dbReference type="InterPro" id="IPR036390">
    <property type="entry name" value="WH_DNA-bd_sf"/>
</dbReference>
<dbReference type="EMBL" id="JBHUGS010000001">
    <property type="protein sequence ID" value="MFD1949811.1"/>
    <property type="molecule type" value="Genomic_DNA"/>
</dbReference>
<dbReference type="RefSeq" id="WP_380927475.1">
    <property type="nucleotide sequence ID" value="NZ_JBHUGS010000001.1"/>
</dbReference>
<evidence type="ECO:0000256" key="2">
    <source>
        <dbReference type="ARBA" id="ARBA00023015"/>
    </source>
</evidence>
<dbReference type="SUPFAM" id="SSF46785">
    <property type="entry name" value="Winged helix' DNA-binding domain"/>
    <property type="match status" value="2"/>
</dbReference>
<name>A0ABW4TXU9_9SPHN</name>
<comment type="caution">
    <text evidence="6">The sequence shown here is derived from an EMBL/GenBank/DDBJ whole genome shotgun (WGS) entry which is preliminary data.</text>
</comment>
<dbReference type="PRINTS" id="PR00039">
    <property type="entry name" value="HTHLYSR"/>
</dbReference>
<dbReference type="InterPro" id="IPR005119">
    <property type="entry name" value="LysR_subst-bd"/>
</dbReference>
<gene>
    <name evidence="6" type="ORF">ACFSGX_03390</name>
</gene>
<dbReference type="InterPro" id="IPR000847">
    <property type="entry name" value="LysR_HTH_N"/>
</dbReference>
<dbReference type="InterPro" id="IPR036388">
    <property type="entry name" value="WH-like_DNA-bd_sf"/>
</dbReference>
<sequence length="407" mass="43724">MMDALDQLNLRHLRAVVAVAARGTVTAAAADVALSQPALTQGLAKLETMLGRPLFDRHADGMRTTEAGAIMVARTAAAAKLLADTIRAIRGRGMAQGFARADLLLTMTQLRALAALAREGSYVAAARATGVTQPAVHRAVRDIERLCGVPLVERRGRGVMLTAAGVRLGRAARLALAEIGAALDEVAALSGRDHGRIAIGAMPLARAWLLPTAIGRFHRDEPHMVFDIAEGAYSELVEPLRDGEFDLLLGALRDPPPAPDLIQEPFFVDRIAVVARAAHPLMQDGVRPDLATLAGHSWLAPRRGTPLRHLWERLFGEAGLPLPAVWIECGSVMMLRTLMMSGDYLTLLSAEQVAFELDAGVLRHIALTPPSMRRTIGVTMRAGWRPTGAQARFLDLLRHVGTTRTSA</sequence>
<keyword evidence="2" id="KW-0805">Transcription regulation</keyword>
<dbReference type="Gene3D" id="1.10.10.10">
    <property type="entry name" value="Winged helix-like DNA-binding domain superfamily/Winged helix DNA-binding domain"/>
    <property type="match status" value="2"/>
</dbReference>
<comment type="similarity">
    <text evidence="1">Belongs to the LysR transcriptional regulatory family.</text>
</comment>
<protein>
    <submittedName>
        <fullName evidence="6">LysR substrate-binding domain-containing protein</fullName>
    </submittedName>
</protein>
<proteinExistence type="inferred from homology"/>
<organism evidence="6 7">
    <name type="scientific">Sphingomonas arantia</name>
    <dbReference type="NCBI Taxonomy" id="1460676"/>
    <lineage>
        <taxon>Bacteria</taxon>
        <taxon>Pseudomonadati</taxon>
        <taxon>Pseudomonadota</taxon>
        <taxon>Alphaproteobacteria</taxon>
        <taxon>Sphingomonadales</taxon>
        <taxon>Sphingomonadaceae</taxon>
        <taxon>Sphingomonas</taxon>
    </lineage>
</organism>
<dbReference type="PANTHER" id="PTHR30126">
    <property type="entry name" value="HTH-TYPE TRANSCRIPTIONAL REGULATOR"/>
    <property type="match status" value="1"/>
</dbReference>
<accession>A0ABW4TXU9</accession>
<evidence type="ECO:0000256" key="1">
    <source>
        <dbReference type="ARBA" id="ARBA00009437"/>
    </source>
</evidence>
<evidence type="ECO:0000259" key="5">
    <source>
        <dbReference type="PROSITE" id="PS50931"/>
    </source>
</evidence>
<dbReference type="PANTHER" id="PTHR30126:SF98">
    <property type="entry name" value="HTH-TYPE TRANSCRIPTIONAL ACTIVATOR BAUR"/>
    <property type="match status" value="1"/>
</dbReference>
<dbReference type="PROSITE" id="PS50931">
    <property type="entry name" value="HTH_LYSR"/>
    <property type="match status" value="2"/>
</dbReference>
<dbReference type="SUPFAM" id="SSF53850">
    <property type="entry name" value="Periplasmic binding protein-like II"/>
    <property type="match status" value="1"/>
</dbReference>
<evidence type="ECO:0000313" key="7">
    <source>
        <dbReference type="Proteomes" id="UP001597400"/>
    </source>
</evidence>
<dbReference type="Pfam" id="PF03466">
    <property type="entry name" value="LysR_substrate"/>
    <property type="match status" value="1"/>
</dbReference>
<dbReference type="Gene3D" id="3.40.190.10">
    <property type="entry name" value="Periplasmic binding protein-like II"/>
    <property type="match status" value="2"/>
</dbReference>
<dbReference type="Proteomes" id="UP001597400">
    <property type="component" value="Unassembled WGS sequence"/>
</dbReference>
<keyword evidence="7" id="KW-1185">Reference proteome</keyword>
<keyword evidence="3" id="KW-0238">DNA-binding</keyword>
<dbReference type="Pfam" id="PF00126">
    <property type="entry name" value="HTH_1"/>
    <property type="match status" value="2"/>
</dbReference>
<feature type="domain" description="HTH lysR-type" evidence="5">
    <location>
        <begin position="105"/>
        <end position="162"/>
    </location>
</feature>
<evidence type="ECO:0000313" key="6">
    <source>
        <dbReference type="EMBL" id="MFD1949811.1"/>
    </source>
</evidence>
<evidence type="ECO:0000256" key="3">
    <source>
        <dbReference type="ARBA" id="ARBA00023125"/>
    </source>
</evidence>
<keyword evidence="4" id="KW-0804">Transcription</keyword>
<reference evidence="7" key="1">
    <citation type="journal article" date="2019" name="Int. J. Syst. Evol. Microbiol.">
        <title>The Global Catalogue of Microorganisms (GCM) 10K type strain sequencing project: providing services to taxonomists for standard genome sequencing and annotation.</title>
        <authorList>
            <consortium name="The Broad Institute Genomics Platform"/>
            <consortium name="The Broad Institute Genome Sequencing Center for Infectious Disease"/>
            <person name="Wu L."/>
            <person name="Ma J."/>
        </authorList>
    </citation>
    <scope>NUCLEOTIDE SEQUENCE [LARGE SCALE GENOMIC DNA]</scope>
    <source>
        <strain evidence="7">CGMCC 1.12702</strain>
    </source>
</reference>
<feature type="domain" description="HTH lysR-type" evidence="5">
    <location>
        <begin position="8"/>
        <end position="65"/>
    </location>
</feature>
<evidence type="ECO:0000256" key="4">
    <source>
        <dbReference type="ARBA" id="ARBA00023163"/>
    </source>
</evidence>